<proteinExistence type="inferred from homology"/>
<protein>
    <submittedName>
        <fullName evidence="5">Agmatinase</fullName>
        <ecNumber evidence="5">3.5.3.11</ecNumber>
    </submittedName>
</protein>
<dbReference type="Pfam" id="PF00491">
    <property type="entry name" value="Arginase"/>
    <property type="match status" value="1"/>
</dbReference>
<keyword evidence="2 4" id="KW-0479">Metal-binding</keyword>
<evidence type="ECO:0000313" key="6">
    <source>
        <dbReference type="Proteomes" id="UP000823863"/>
    </source>
</evidence>
<dbReference type="PANTHER" id="PTHR11358">
    <property type="entry name" value="ARGINASE/AGMATINASE"/>
    <property type="match status" value="1"/>
</dbReference>
<name>A0A9D2PXE6_9FIRM</name>
<gene>
    <name evidence="5" type="primary">speB</name>
    <name evidence="5" type="ORF">H9931_12560</name>
</gene>
<dbReference type="PANTHER" id="PTHR11358:SF26">
    <property type="entry name" value="GUANIDINO ACID HYDROLASE, MITOCHONDRIAL"/>
    <property type="match status" value="1"/>
</dbReference>
<comment type="similarity">
    <text evidence="1">Belongs to the arginase family. Agmatinase subfamily.</text>
</comment>
<accession>A0A9D2PXE6</accession>
<comment type="caution">
    <text evidence="5">The sequence shown here is derived from an EMBL/GenBank/DDBJ whole genome shotgun (WGS) entry which is preliminary data.</text>
</comment>
<evidence type="ECO:0000256" key="2">
    <source>
        <dbReference type="ARBA" id="ARBA00022723"/>
    </source>
</evidence>
<dbReference type="GO" id="GO:0033389">
    <property type="term" value="P:putrescine biosynthetic process from arginine, via agmatine"/>
    <property type="evidence" value="ECO:0007669"/>
    <property type="project" value="TreeGrafter"/>
</dbReference>
<dbReference type="Gene3D" id="3.40.800.10">
    <property type="entry name" value="Ureohydrolase domain"/>
    <property type="match status" value="1"/>
</dbReference>
<dbReference type="Proteomes" id="UP000823863">
    <property type="component" value="Unassembled WGS sequence"/>
</dbReference>
<feature type="binding site" evidence="4">
    <location>
        <position position="113"/>
    </location>
    <ligand>
        <name>Mn(2+)</name>
        <dbReference type="ChEBI" id="CHEBI:29035"/>
        <label>1</label>
    </ligand>
</feature>
<dbReference type="InterPro" id="IPR023696">
    <property type="entry name" value="Ureohydrolase_dom_sf"/>
</dbReference>
<feature type="binding site" evidence="4">
    <location>
        <position position="230"/>
    </location>
    <ligand>
        <name>Mn(2+)</name>
        <dbReference type="ChEBI" id="CHEBI:29035"/>
        <label>1</label>
    </ligand>
</feature>
<sequence>MKKTKDMILEGKLWGGMFTGQDYENAHIAVFGIPYDENVSYRKGAKDGPAAIRETTAPIPPTTEYFEDISALRVADLGDIEGESCKEVFDKAEKLTEELVRAGKFFTMIGGDHSVTIPVLRGIDKAVDENFGVIHIDAHFDLCDSLEGSKVSHGCTERRASELKHVGGSDNLFFIAIRSAELDELEFMKNNPVHVISAAEFDRIGAEQTVEAVKKQLGHLKKIYITVDIDCLDPAYAAGTGTPKFGGLTSRQLLNLLRGLFESLPVIGFDVVEVAPSLDASLSSVYAGQRIITECWGHYYRKIQ</sequence>
<dbReference type="PIRSF" id="PIRSF036979">
    <property type="entry name" value="Arginase"/>
    <property type="match status" value="1"/>
</dbReference>
<dbReference type="EMBL" id="DWWB01000075">
    <property type="protein sequence ID" value="HJC67521.1"/>
    <property type="molecule type" value="Genomic_DNA"/>
</dbReference>
<reference evidence="5" key="1">
    <citation type="journal article" date="2021" name="PeerJ">
        <title>Extensive microbial diversity within the chicken gut microbiome revealed by metagenomics and culture.</title>
        <authorList>
            <person name="Gilroy R."/>
            <person name="Ravi A."/>
            <person name="Getino M."/>
            <person name="Pursley I."/>
            <person name="Horton D.L."/>
            <person name="Alikhan N.F."/>
            <person name="Baker D."/>
            <person name="Gharbi K."/>
            <person name="Hall N."/>
            <person name="Watson M."/>
            <person name="Adriaenssens E.M."/>
            <person name="Foster-Nyarko E."/>
            <person name="Jarju S."/>
            <person name="Secka A."/>
            <person name="Antonio M."/>
            <person name="Oren A."/>
            <person name="Chaudhuri R.R."/>
            <person name="La Ragione R."/>
            <person name="Hildebrand F."/>
            <person name="Pallen M.J."/>
        </authorList>
    </citation>
    <scope>NUCLEOTIDE SEQUENCE</scope>
    <source>
        <strain evidence="5">CHK198-12963</strain>
    </source>
</reference>
<dbReference type="AlphaFoldDB" id="A0A9D2PXE6"/>
<dbReference type="PRINTS" id="PR00116">
    <property type="entry name" value="ARGINASE"/>
</dbReference>
<dbReference type="GO" id="GO:0046872">
    <property type="term" value="F:metal ion binding"/>
    <property type="evidence" value="ECO:0007669"/>
    <property type="project" value="UniProtKB-KW"/>
</dbReference>
<dbReference type="EC" id="3.5.3.11" evidence="5"/>
<reference evidence="5" key="2">
    <citation type="submission" date="2021-04" db="EMBL/GenBank/DDBJ databases">
        <authorList>
            <person name="Gilroy R."/>
        </authorList>
    </citation>
    <scope>NUCLEOTIDE SEQUENCE</scope>
    <source>
        <strain evidence="5">CHK198-12963</strain>
    </source>
</reference>
<evidence type="ECO:0000256" key="3">
    <source>
        <dbReference type="ARBA" id="ARBA00022801"/>
    </source>
</evidence>
<evidence type="ECO:0000313" key="5">
    <source>
        <dbReference type="EMBL" id="HJC67521.1"/>
    </source>
</evidence>
<organism evidence="5 6">
    <name type="scientific">Candidatus Enterocloster excrementigallinarum</name>
    <dbReference type="NCBI Taxonomy" id="2838558"/>
    <lineage>
        <taxon>Bacteria</taxon>
        <taxon>Bacillati</taxon>
        <taxon>Bacillota</taxon>
        <taxon>Clostridia</taxon>
        <taxon>Lachnospirales</taxon>
        <taxon>Lachnospiraceae</taxon>
        <taxon>Enterocloster</taxon>
    </lineage>
</organism>
<evidence type="ECO:0000256" key="4">
    <source>
        <dbReference type="PIRSR" id="PIRSR036979-1"/>
    </source>
</evidence>
<feature type="binding site" evidence="4">
    <location>
        <position position="228"/>
    </location>
    <ligand>
        <name>Mn(2+)</name>
        <dbReference type="ChEBI" id="CHEBI:29035"/>
        <label>1</label>
    </ligand>
</feature>
<dbReference type="InterPro" id="IPR005925">
    <property type="entry name" value="Agmatinase-rel"/>
</dbReference>
<feature type="binding site" evidence="4">
    <location>
        <position position="137"/>
    </location>
    <ligand>
        <name>Mn(2+)</name>
        <dbReference type="ChEBI" id="CHEBI:29035"/>
        <label>1</label>
    </ligand>
</feature>
<dbReference type="InterPro" id="IPR006035">
    <property type="entry name" value="Ureohydrolase"/>
</dbReference>
<keyword evidence="3 5" id="KW-0378">Hydrolase</keyword>
<keyword evidence="4" id="KW-0464">Manganese</keyword>
<dbReference type="SUPFAM" id="SSF52768">
    <property type="entry name" value="Arginase/deacetylase"/>
    <property type="match status" value="1"/>
</dbReference>
<dbReference type="GO" id="GO:0008783">
    <property type="term" value="F:agmatinase activity"/>
    <property type="evidence" value="ECO:0007669"/>
    <property type="project" value="UniProtKB-EC"/>
</dbReference>
<feature type="binding site" evidence="4">
    <location>
        <position position="139"/>
    </location>
    <ligand>
        <name>Mn(2+)</name>
        <dbReference type="ChEBI" id="CHEBI:29035"/>
        <label>1</label>
    </ligand>
</feature>
<dbReference type="PROSITE" id="PS51409">
    <property type="entry name" value="ARGINASE_2"/>
    <property type="match status" value="1"/>
</dbReference>
<dbReference type="NCBIfam" id="TIGR01230">
    <property type="entry name" value="agmatinase"/>
    <property type="match status" value="1"/>
</dbReference>
<comment type="cofactor">
    <cofactor evidence="4">
        <name>Mn(2+)</name>
        <dbReference type="ChEBI" id="CHEBI:29035"/>
    </cofactor>
    <text evidence="4">Binds 2 manganese ions per subunit.</text>
</comment>
<evidence type="ECO:0000256" key="1">
    <source>
        <dbReference type="ARBA" id="ARBA00009227"/>
    </source>
</evidence>
<dbReference type="CDD" id="cd11593">
    <property type="entry name" value="Agmatinase-like_2"/>
    <property type="match status" value="1"/>
</dbReference>
<feature type="binding site" evidence="4">
    <location>
        <position position="141"/>
    </location>
    <ligand>
        <name>Mn(2+)</name>
        <dbReference type="ChEBI" id="CHEBI:29035"/>
        <label>1</label>
    </ligand>
</feature>